<evidence type="ECO:0000313" key="10">
    <source>
        <dbReference type="EMBL" id="NYJ19520.1"/>
    </source>
</evidence>
<dbReference type="GO" id="GO:0000155">
    <property type="term" value="F:phosphorelay sensor kinase activity"/>
    <property type="evidence" value="ECO:0007669"/>
    <property type="project" value="InterPro"/>
</dbReference>
<dbReference type="CDD" id="cd00082">
    <property type="entry name" value="HisKA"/>
    <property type="match status" value="1"/>
</dbReference>
<dbReference type="SUPFAM" id="SSF55874">
    <property type="entry name" value="ATPase domain of HSP90 chaperone/DNA topoisomerase II/histidine kinase"/>
    <property type="match status" value="1"/>
</dbReference>
<evidence type="ECO:0000256" key="4">
    <source>
        <dbReference type="ARBA" id="ARBA00022553"/>
    </source>
</evidence>
<dbReference type="EC" id="2.7.13.3" evidence="3"/>
<feature type="domain" description="Histidine kinase" evidence="9">
    <location>
        <begin position="135"/>
        <end position="341"/>
    </location>
</feature>
<dbReference type="PRINTS" id="PR00344">
    <property type="entry name" value="BCTRLSENSOR"/>
</dbReference>
<feature type="transmembrane region" description="Helical" evidence="8">
    <location>
        <begin position="91"/>
        <end position="106"/>
    </location>
</feature>
<dbReference type="InterPro" id="IPR036097">
    <property type="entry name" value="HisK_dim/P_sf"/>
</dbReference>
<dbReference type="Gene3D" id="1.10.287.130">
    <property type="match status" value="1"/>
</dbReference>
<dbReference type="GO" id="GO:0005886">
    <property type="term" value="C:plasma membrane"/>
    <property type="evidence" value="ECO:0007669"/>
    <property type="project" value="UniProtKB-SubCell"/>
</dbReference>
<name>A0A7Z0J5L2_9MICO</name>
<comment type="subcellular location">
    <subcellularLocation>
        <location evidence="2">Cell membrane</location>
    </subcellularLocation>
</comment>
<evidence type="ECO:0000313" key="11">
    <source>
        <dbReference type="Proteomes" id="UP000537260"/>
    </source>
</evidence>
<evidence type="ECO:0000256" key="8">
    <source>
        <dbReference type="SAM" id="Phobius"/>
    </source>
</evidence>
<keyword evidence="5" id="KW-0808">Transferase</keyword>
<keyword evidence="6 10" id="KW-0418">Kinase</keyword>
<dbReference type="PANTHER" id="PTHR43711:SF28">
    <property type="entry name" value="SENSOR HISTIDINE KINASE YXDK"/>
    <property type="match status" value="1"/>
</dbReference>
<evidence type="ECO:0000256" key="3">
    <source>
        <dbReference type="ARBA" id="ARBA00012438"/>
    </source>
</evidence>
<keyword evidence="8" id="KW-0812">Transmembrane</keyword>
<dbReference type="InterPro" id="IPR050736">
    <property type="entry name" value="Sensor_HK_Regulatory"/>
</dbReference>
<dbReference type="SMART" id="SM00387">
    <property type="entry name" value="HATPase_c"/>
    <property type="match status" value="1"/>
</dbReference>
<dbReference type="PROSITE" id="PS50109">
    <property type="entry name" value="HIS_KIN"/>
    <property type="match status" value="1"/>
</dbReference>
<dbReference type="InterPro" id="IPR003594">
    <property type="entry name" value="HATPase_dom"/>
</dbReference>
<feature type="transmembrane region" description="Helical" evidence="8">
    <location>
        <begin position="36"/>
        <end position="52"/>
    </location>
</feature>
<evidence type="ECO:0000256" key="2">
    <source>
        <dbReference type="ARBA" id="ARBA00004236"/>
    </source>
</evidence>
<dbReference type="Proteomes" id="UP000537260">
    <property type="component" value="Unassembled WGS sequence"/>
</dbReference>
<comment type="caution">
    <text evidence="10">The sequence shown here is derived from an EMBL/GenBank/DDBJ whole genome shotgun (WGS) entry which is preliminary data.</text>
</comment>
<keyword evidence="8" id="KW-0472">Membrane</keyword>
<evidence type="ECO:0000256" key="7">
    <source>
        <dbReference type="ARBA" id="ARBA00023012"/>
    </source>
</evidence>
<dbReference type="PANTHER" id="PTHR43711">
    <property type="entry name" value="TWO-COMPONENT HISTIDINE KINASE"/>
    <property type="match status" value="1"/>
</dbReference>
<evidence type="ECO:0000256" key="6">
    <source>
        <dbReference type="ARBA" id="ARBA00022777"/>
    </source>
</evidence>
<dbReference type="RefSeq" id="WP_179578279.1">
    <property type="nucleotide sequence ID" value="NZ_JACCFM010000001.1"/>
</dbReference>
<evidence type="ECO:0000259" key="9">
    <source>
        <dbReference type="PROSITE" id="PS50109"/>
    </source>
</evidence>
<feature type="transmembrane region" description="Helical" evidence="8">
    <location>
        <begin position="59"/>
        <end position="79"/>
    </location>
</feature>
<dbReference type="Pfam" id="PF02518">
    <property type="entry name" value="HATPase_c"/>
    <property type="match status" value="1"/>
</dbReference>
<organism evidence="10 11">
    <name type="scientific">Glaciibacter psychrotolerans</name>
    <dbReference type="NCBI Taxonomy" id="670054"/>
    <lineage>
        <taxon>Bacteria</taxon>
        <taxon>Bacillati</taxon>
        <taxon>Actinomycetota</taxon>
        <taxon>Actinomycetes</taxon>
        <taxon>Micrococcales</taxon>
        <taxon>Microbacteriaceae</taxon>
        <taxon>Glaciibacter</taxon>
    </lineage>
</organism>
<dbReference type="SUPFAM" id="SSF47384">
    <property type="entry name" value="Homodimeric domain of signal transducing histidine kinase"/>
    <property type="match status" value="1"/>
</dbReference>
<keyword evidence="11" id="KW-1185">Reference proteome</keyword>
<protein>
    <recommendedName>
        <fullName evidence="3">histidine kinase</fullName>
        <ecNumber evidence="3">2.7.13.3</ecNumber>
    </recommendedName>
</protein>
<dbReference type="CDD" id="cd00075">
    <property type="entry name" value="HATPase"/>
    <property type="match status" value="1"/>
</dbReference>
<gene>
    <name evidence="10" type="ORF">HNR05_001311</name>
</gene>
<dbReference type="InterPro" id="IPR004358">
    <property type="entry name" value="Sig_transdc_His_kin-like_C"/>
</dbReference>
<dbReference type="InterPro" id="IPR036890">
    <property type="entry name" value="HATPase_C_sf"/>
</dbReference>
<reference evidence="10 11" key="1">
    <citation type="submission" date="2020-07" db="EMBL/GenBank/DDBJ databases">
        <title>Sequencing the genomes of 1000 actinobacteria strains.</title>
        <authorList>
            <person name="Klenk H.-P."/>
        </authorList>
    </citation>
    <scope>NUCLEOTIDE SEQUENCE [LARGE SCALE GENOMIC DNA]</scope>
    <source>
        <strain evidence="10 11">LI1</strain>
    </source>
</reference>
<keyword evidence="8" id="KW-1133">Transmembrane helix</keyword>
<evidence type="ECO:0000256" key="5">
    <source>
        <dbReference type="ARBA" id="ARBA00022679"/>
    </source>
</evidence>
<evidence type="ECO:0000256" key="1">
    <source>
        <dbReference type="ARBA" id="ARBA00000085"/>
    </source>
</evidence>
<dbReference type="InterPro" id="IPR005467">
    <property type="entry name" value="His_kinase_dom"/>
</dbReference>
<comment type="catalytic activity">
    <reaction evidence="1">
        <text>ATP + protein L-histidine = ADP + protein N-phospho-L-histidine.</text>
        <dbReference type="EC" id="2.7.13.3"/>
    </reaction>
</comment>
<dbReference type="Gene3D" id="3.30.565.10">
    <property type="entry name" value="Histidine kinase-like ATPase, C-terminal domain"/>
    <property type="match status" value="1"/>
</dbReference>
<sequence>MLDIGSRLKTVLVVAWAIFAGVNCYLTFALPGNETIPYHLVWASFALLYGLCPWPRRATVVVFIVITIVTGVALVRHAMTGVINWEECSEIFLMGAIISLLIWHVNRQWTAQARLQALQQAERHRSEQRENAARFGSHEVRTRLTIARGYAQLIADQSAEPTVREDARLVVAELVKASALATNLLTLVRVVDVSAPEPVDVDRMLVEILRRWSVTADRIWSARSAVGTVQGDNERLEAVLDCLLENAVRFTGPGDTIAMTADARGGHLVLTVQDTGAGIPAADLDTVFEIFRTASTAGERAGSGLGLAIVRAATEARGGTVSVTSSLGHGTTFTLQLPLLSALPPPLAETVYDSADRDPPGELLDVRP</sequence>
<accession>A0A7Z0J5L2</accession>
<dbReference type="InterPro" id="IPR003661">
    <property type="entry name" value="HisK_dim/P_dom"/>
</dbReference>
<dbReference type="AlphaFoldDB" id="A0A7Z0J5L2"/>
<keyword evidence="7" id="KW-0902">Two-component regulatory system</keyword>
<proteinExistence type="predicted"/>
<keyword evidence="4" id="KW-0597">Phosphoprotein</keyword>
<dbReference type="EMBL" id="JACCFM010000001">
    <property type="protein sequence ID" value="NYJ19520.1"/>
    <property type="molecule type" value="Genomic_DNA"/>
</dbReference>
<feature type="transmembrane region" description="Helical" evidence="8">
    <location>
        <begin position="12"/>
        <end position="30"/>
    </location>
</feature>